<keyword evidence="3" id="KW-1185">Reference proteome</keyword>
<organism evidence="2 3">
    <name type="scientific">Crotalus adamanteus</name>
    <name type="common">Eastern diamondback rattlesnake</name>
    <dbReference type="NCBI Taxonomy" id="8729"/>
    <lineage>
        <taxon>Eukaryota</taxon>
        <taxon>Metazoa</taxon>
        <taxon>Chordata</taxon>
        <taxon>Craniata</taxon>
        <taxon>Vertebrata</taxon>
        <taxon>Euteleostomi</taxon>
        <taxon>Lepidosauria</taxon>
        <taxon>Squamata</taxon>
        <taxon>Bifurcata</taxon>
        <taxon>Unidentata</taxon>
        <taxon>Episquamata</taxon>
        <taxon>Toxicofera</taxon>
        <taxon>Serpentes</taxon>
        <taxon>Colubroidea</taxon>
        <taxon>Viperidae</taxon>
        <taxon>Crotalinae</taxon>
        <taxon>Crotalus</taxon>
    </lineage>
</organism>
<accession>A0AAW1B2D9</accession>
<dbReference type="GO" id="GO:0051015">
    <property type="term" value="F:actin filament binding"/>
    <property type="evidence" value="ECO:0007669"/>
    <property type="project" value="TreeGrafter"/>
</dbReference>
<proteinExistence type="predicted"/>
<reference evidence="2 3" key="1">
    <citation type="journal article" date="2024" name="Proc. Natl. Acad. Sci. U.S.A.">
        <title>The genetic regulatory architecture and epigenomic basis for age-related changes in rattlesnake venom.</title>
        <authorList>
            <person name="Hogan M.P."/>
            <person name="Holding M.L."/>
            <person name="Nystrom G.S."/>
            <person name="Colston T.J."/>
            <person name="Bartlett D.A."/>
            <person name="Mason A.J."/>
            <person name="Ellsworth S.A."/>
            <person name="Rautsaw R.M."/>
            <person name="Lawrence K.C."/>
            <person name="Strickland J.L."/>
            <person name="He B."/>
            <person name="Fraser P."/>
            <person name="Margres M.J."/>
            <person name="Gilbert D.M."/>
            <person name="Gibbs H.L."/>
            <person name="Parkinson C.L."/>
            <person name="Rokyta D.R."/>
        </authorList>
    </citation>
    <scope>NUCLEOTIDE SEQUENCE [LARGE SCALE GENOMIC DNA]</scope>
    <source>
        <strain evidence="2">DRR0105</strain>
    </source>
</reference>
<dbReference type="AlphaFoldDB" id="A0AAW1B2D9"/>
<dbReference type="SMART" id="SM00227">
    <property type="entry name" value="NEBU"/>
    <property type="match status" value="2"/>
</dbReference>
<dbReference type="PANTHER" id="PTHR46218">
    <property type="entry name" value="LASP"/>
    <property type="match status" value="1"/>
</dbReference>
<name>A0AAW1B2D9_CROAD</name>
<dbReference type="PANTHER" id="PTHR46218:SF3">
    <property type="entry name" value="NEBULETTE"/>
    <property type="match status" value="1"/>
</dbReference>
<evidence type="ECO:0000256" key="1">
    <source>
        <dbReference type="ARBA" id="ARBA00022737"/>
    </source>
</evidence>
<evidence type="ECO:0000313" key="2">
    <source>
        <dbReference type="EMBL" id="KAK9396227.1"/>
    </source>
</evidence>
<gene>
    <name evidence="2" type="ORF">NXF25_019588</name>
</gene>
<dbReference type="EMBL" id="JAOTOJ010000008">
    <property type="protein sequence ID" value="KAK9396227.1"/>
    <property type="molecule type" value="Genomic_DNA"/>
</dbReference>
<dbReference type="Proteomes" id="UP001474421">
    <property type="component" value="Unassembled WGS sequence"/>
</dbReference>
<dbReference type="InterPro" id="IPR000900">
    <property type="entry name" value="Nebulin_repeat"/>
</dbReference>
<sequence length="138" mass="16047">MLQLFNTAAQAKLTRPFGLRHFFELRQVAAAILVAANKPWLSEKLLFEWEGSSWAVFPTRCLYFPPEHYPKQSFTTVADTPENIRLKQQSELQSQVKYKRDFEESKGRGFSIVTDTPELQRLKRTQEQISNVCDKDHA</sequence>
<dbReference type="PROSITE" id="PS51216">
    <property type="entry name" value="NEBULIN"/>
    <property type="match status" value="1"/>
</dbReference>
<comment type="caution">
    <text evidence="2">The sequence shown here is derived from an EMBL/GenBank/DDBJ whole genome shotgun (WGS) entry which is preliminary data.</text>
</comment>
<keyword evidence="1" id="KW-0677">Repeat</keyword>
<dbReference type="GO" id="GO:0005925">
    <property type="term" value="C:focal adhesion"/>
    <property type="evidence" value="ECO:0007669"/>
    <property type="project" value="TreeGrafter"/>
</dbReference>
<dbReference type="GO" id="GO:0005737">
    <property type="term" value="C:cytoplasm"/>
    <property type="evidence" value="ECO:0007669"/>
    <property type="project" value="UniProtKB-ARBA"/>
</dbReference>
<dbReference type="Pfam" id="PF00880">
    <property type="entry name" value="Nebulin"/>
    <property type="match status" value="1"/>
</dbReference>
<protein>
    <submittedName>
        <fullName evidence="2">LIM zinc-binding domain-containing Nebulette</fullName>
    </submittedName>
</protein>
<evidence type="ECO:0000313" key="3">
    <source>
        <dbReference type="Proteomes" id="UP001474421"/>
    </source>
</evidence>
<dbReference type="InterPro" id="IPR051759">
    <property type="entry name" value="LIM-SH3_domain_protein"/>
</dbReference>